<keyword evidence="1" id="KW-1133">Transmembrane helix</keyword>
<evidence type="ECO:0008006" key="4">
    <source>
        <dbReference type="Google" id="ProtNLM"/>
    </source>
</evidence>
<sequence length="123" mass="13708">MNIWFLLAGSASALTMLIHCILGGREIARPLLDATDIHAVAKYTNYYCWHLVSLTLAAMAGSFFWAAFHPEGIELAVLATFLSTAFCVWNLGLVTWKKQRFSQMPQWALFLAITVLALPGFWG</sequence>
<dbReference type="OrthoDB" id="7667463at2"/>
<gene>
    <name evidence="2" type="ORF">SAMN04488071_1866</name>
</gene>
<reference evidence="2 3" key="1">
    <citation type="submission" date="2016-10" db="EMBL/GenBank/DDBJ databases">
        <authorList>
            <person name="de Groot N.N."/>
        </authorList>
    </citation>
    <scope>NUCLEOTIDE SEQUENCE [LARGE SCALE GENOMIC DNA]</scope>
    <source>
        <strain evidence="2 3">CGMCC 1.9109</strain>
    </source>
</reference>
<proteinExistence type="predicted"/>
<feature type="transmembrane region" description="Helical" evidence="1">
    <location>
        <begin position="47"/>
        <end position="68"/>
    </location>
</feature>
<organism evidence="2 3">
    <name type="scientific">Kordiimonas lacus</name>
    <dbReference type="NCBI Taxonomy" id="637679"/>
    <lineage>
        <taxon>Bacteria</taxon>
        <taxon>Pseudomonadati</taxon>
        <taxon>Pseudomonadota</taxon>
        <taxon>Alphaproteobacteria</taxon>
        <taxon>Kordiimonadales</taxon>
        <taxon>Kordiimonadaceae</taxon>
        <taxon>Kordiimonas</taxon>
    </lineage>
</organism>
<accession>A0A1G6ZNN2</accession>
<evidence type="ECO:0000256" key="1">
    <source>
        <dbReference type="SAM" id="Phobius"/>
    </source>
</evidence>
<feature type="transmembrane region" description="Helical" evidence="1">
    <location>
        <begin position="75"/>
        <end position="92"/>
    </location>
</feature>
<protein>
    <recommendedName>
        <fullName evidence="4">DUF423 domain-containing protein</fullName>
    </recommendedName>
</protein>
<dbReference type="STRING" id="637679.GCA_001550055_01989"/>
<keyword evidence="1" id="KW-0472">Membrane</keyword>
<feature type="transmembrane region" description="Helical" evidence="1">
    <location>
        <begin position="104"/>
        <end position="122"/>
    </location>
</feature>
<evidence type="ECO:0000313" key="3">
    <source>
        <dbReference type="Proteomes" id="UP000183685"/>
    </source>
</evidence>
<dbReference type="EMBL" id="FNAK01000004">
    <property type="protein sequence ID" value="SDE03475.1"/>
    <property type="molecule type" value="Genomic_DNA"/>
</dbReference>
<name>A0A1G6ZNN2_9PROT</name>
<evidence type="ECO:0000313" key="2">
    <source>
        <dbReference type="EMBL" id="SDE03475.1"/>
    </source>
</evidence>
<keyword evidence="3" id="KW-1185">Reference proteome</keyword>
<dbReference type="RefSeq" id="WP_068304453.1">
    <property type="nucleotide sequence ID" value="NZ_FNAK01000004.1"/>
</dbReference>
<dbReference type="Proteomes" id="UP000183685">
    <property type="component" value="Unassembled WGS sequence"/>
</dbReference>
<dbReference type="AlphaFoldDB" id="A0A1G6ZNN2"/>
<keyword evidence="1" id="KW-0812">Transmembrane</keyword>